<feature type="repeat" description="PPR" evidence="10">
    <location>
        <begin position="1709"/>
        <end position="1743"/>
    </location>
</feature>
<dbReference type="PANTHER" id="PTHR32198">
    <property type="entry name" value="MITOCHONDRIAL ESCAPE PROTEIN 2"/>
    <property type="match status" value="1"/>
</dbReference>
<evidence type="ECO:0000256" key="1">
    <source>
        <dbReference type="ARBA" id="ARBA00004434"/>
    </source>
</evidence>
<dbReference type="Pfam" id="PF10443">
    <property type="entry name" value="RNA12"/>
    <property type="match status" value="1"/>
</dbReference>
<dbReference type="GO" id="GO:0003676">
    <property type="term" value="F:nucleic acid binding"/>
    <property type="evidence" value="ECO:0007669"/>
    <property type="project" value="InterPro"/>
</dbReference>
<reference evidence="13" key="2">
    <citation type="journal article" date="2022" name="Elife">
        <title>Obligate sexual reproduction of a homothallic fungus closely related to the Cryptococcus pathogenic species complex.</title>
        <authorList>
            <person name="Passer A.R."/>
            <person name="Clancey S.A."/>
            <person name="Shea T."/>
            <person name="David-Palma M."/>
            <person name="Averette A.F."/>
            <person name="Boekhout T."/>
            <person name="Porcel B.M."/>
            <person name="Nowrousian M."/>
            <person name="Cuomo C.A."/>
            <person name="Sun S."/>
            <person name="Heitman J."/>
            <person name="Coelho M.A."/>
        </authorList>
    </citation>
    <scope>NUCLEOTIDE SEQUENCE</scope>
    <source>
        <strain evidence="13">CBS 7841</strain>
    </source>
</reference>
<dbReference type="NCBIfam" id="TIGR00756">
    <property type="entry name" value="PPR"/>
    <property type="match status" value="2"/>
</dbReference>
<name>A0AAJ8M0G1_9TREE</name>
<evidence type="ECO:0000256" key="7">
    <source>
        <dbReference type="ARBA" id="ARBA00023128"/>
    </source>
</evidence>
<gene>
    <name evidence="13" type="ORF">L203_101734</name>
</gene>
<dbReference type="InterPro" id="IPR002885">
    <property type="entry name" value="PPR_rpt"/>
</dbReference>
<evidence type="ECO:0000259" key="12">
    <source>
        <dbReference type="Pfam" id="PF10443"/>
    </source>
</evidence>
<keyword evidence="5" id="KW-0999">Mitochondrion inner membrane</keyword>
<evidence type="ECO:0000313" key="13">
    <source>
        <dbReference type="EMBL" id="WVN86567.1"/>
    </source>
</evidence>
<dbReference type="InterPro" id="IPR018850">
    <property type="entry name" value="Mt_escape_2_C"/>
</dbReference>
<evidence type="ECO:0000313" key="14">
    <source>
        <dbReference type="Proteomes" id="UP000094043"/>
    </source>
</evidence>
<dbReference type="Pfam" id="PF13812">
    <property type="entry name" value="PPR_3"/>
    <property type="match status" value="1"/>
</dbReference>
<accession>A0AAJ8M0G1</accession>
<keyword evidence="6" id="KW-1133">Transmembrane helix</keyword>
<comment type="function">
    <text evidence="9">Plays a role in maintaining the mitochondrial genome and in controlling the mtDNA escape. Involved in the regulation of mtDNA nucleotide structure and number. May have a dispensable role in early maturation of pre-rRNA.</text>
</comment>
<dbReference type="GO" id="GO:0005743">
    <property type="term" value="C:mitochondrial inner membrane"/>
    <property type="evidence" value="ECO:0007669"/>
    <property type="project" value="UniProtKB-SubCell"/>
</dbReference>
<dbReference type="PROSITE" id="PS51375">
    <property type="entry name" value="PPR"/>
    <property type="match status" value="2"/>
</dbReference>
<evidence type="ECO:0000256" key="6">
    <source>
        <dbReference type="ARBA" id="ARBA00022989"/>
    </source>
</evidence>
<dbReference type="EMBL" id="CP143785">
    <property type="protein sequence ID" value="WVN86567.1"/>
    <property type="molecule type" value="Genomic_DNA"/>
</dbReference>
<dbReference type="Gene3D" id="3.40.50.300">
    <property type="entry name" value="P-loop containing nucleotide triphosphate hydrolases"/>
    <property type="match status" value="1"/>
</dbReference>
<evidence type="ECO:0000256" key="11">
    <source>
        <dbReference type="SAM" id="MobiDB-lite"/>
    </source>
</evidence>
<dbReference type="InterPro" id="IPR035979">
    <property type="entry name" value="RBD_domain_sf"/>
</dbReference>
<evidence type="ECO:0000256" key="2">
    <source>
        <dbReference type="ARBA" id="ARBA00010320"/>
    </source>
</evidence>
<feature type="region of interest" description="Disordered" evidence="11">
    <location>
        <begin position="409"/>
        <end position="442"/>
    </location>
</feature>
<dbReference type="InterPro" id="IPR011990">
    <property type="entry name" value="TPR-like_helical_dom_sf"/>
</dbReference>
<proteinExistence type="inferred from homology"/>
<evidence type="ECO:0000256" key="3">
    <source>
        <dbReference type="ARBA" id="ARBA00020222"/>
    </source>
</evidence>
<feature type="compositionally biased region" description="Low complexity" evidence="11">
    <location>
        <begin position="409"/>
        <end position="430"/>
    </location>
</feature>
<protein>
    <recommendedName>
        <fullName evidence="3">Mitochondrial escape protein 2</fullName>
    </recommendedName>
</protein>
<comment type="subcellular location">
    <subcellularLocation>
        <location evidence="1">Mitochondrion inner membrane</location>
        <topology evidence="1">Single-pass membrane protein</topology>
    </subcellularLocation>
</comment>
<evidence type="ECO:0000256" key="9">
    <source>
        <dbReference type="ARBA" id="ARBA00025276"/>
    </source>
</evidence>
<evidence type="ECO:0000256" key="4">
    <source>
        <dbReference type="ARBA" id="ARBA00022692"/>
    </source>
</evidence>
<dbReference type="GeneID" id="91085947"/>
<evidence type="ECO:0000256" key="10">
    <source>
        <dbReference type="PROSITE-ProRule" id="PRU00708"/>
    </source>
</evidence>
<feature type="region of interest" description="Disordered" evidence="11">
    <location>
        <begin position="2018"/>
        <end position="2061"/>
    </location>
</feature>
<dbReference type="Pfam" id="PF01535">
    <property type="entry name" value="PPR"/>
    <property type="match status" value="1"/>
</dbReference>
<dbReference type="RefSeq" id="XP_066067267.1">
    <property type="nucleotide sequence ID" value="XM_066211170.1"/>
</dbReference>
<dbReference type="KEGG" id="cdep:91085947"/>
<dbReference type="InterPro" id="IPR039627">
    <property type="entry name" value="Yme2_C"/>
</dbReference>
<dbReference type="InterPro" id="IPR027417">
    <property type="entry name" value="P-loop_NTPase"/>
</dbReference>
<evidence type="ECO:0000256" key="5">
    <source>
        <dbReference type="ARBA" id="ARBA00022792"/>
    </source>
</evidence>
<reference evidence="13" key="3">
    <citation type="submission" date="2024-01" db="EMBL/GenBank/DDBJ databases">
        <authorList>
            <person name="Coelho M.A."/>
            <person name="David-Palma M."/>
            <person name="Shea T."/>
            <person name="Sun S."/>
            <person name="Cuomo C.A."/>
            <person name="Heitman J."/>
        </authorList>
    </citation>
    <scope>NUCLEOTIDE SEQUENCE</scope>
    <source>
        <strain evidence="13">CBS 7841</strain>
    </source>
</reference>
<evidence type="ECO:0000256" key="8">
    <source>
        <dbReference type="ARBA" id="ARBA00023136"/>
    </source>
</evidence>
<keyword evidence="4" id="KW-0812">Transmembrane</keyword>
<dbReference type="Proteomes" id="UP000094043">
    <property type="component" value="Chromosome 2"/>
</dbReference>
<dbReference type="Pfam" id="PF13041">
    <property type="entry name" value="PPR_2"/>
    <property type="match status" value="1"/>
</dbReference>
<comment type="similarity">
    <text evidence="2">Belongs to the YME2 family.</text>
</comment>
<feature type="repeat" description="PPR" evidence="10">
    <location>
        <begin position="1568"/>
        <end position="1602"/>
    </location>
</feature>
<keyword evidence="7" id="KW-0496">Mitochondrion</keyword>
<keyword evidence="14" id="KW-1185">Reference proteome</keyword>
<dbReference type="Gene3D" id="1.25.40.10">
    <property type="entry name" value="Tetratricopeptide repeat domain"/>
    <property type="match status" value="2"/>
</dbReference>
<feature type="domain" description="Mitochondrial escape protein 2 C-terminal" evidence="12">
    <location>
        <begin position="445"/>
        <end position="943"/>
    </location>
</feature>
<dbReference type="PANTHER" id="PTHR32198:SF2">
    <property type="entry name" value="MITOCHONDRIAL ESCAPE PROTEIN 2"/>
    <property type="match status" value="1"/>
</dbReference>
<keyword evidence="8" id="KW-0472">Membrane</keyword>
<reference evidence="13" key="1">
    <citation type="submission" date="2016-06" db="EMBL/GenBank/DDBJ databases">
        <authorList>
            <person name="Cuomo C."/>
            <person name="Litvintseva A."/>
            <person name="Heitman J."/>
            <person name="Chen Y."/>
            <person name="Sun S."/>
            <person name="Springer D."/>
            <person name="Dromer F."/>
            <person name="Young S."/>
            <person name="Zeng Q."/>
            <person name="Chapman S."/>
            <person name="Gujja S."/>
            <person name="Saif S."/>
            <person name="Birren B."/>
        </authorList>
    </citation>
    <scope>NUCLEOTIDE SEQUENCE</scope>
    <source>
        <strain evidence="13">CBS 7841</strain>
    </source>
</reference>
<sequence>MIHPQRLSFPHRIRLFPTKRFTSCLLPCSRLASTSTSVVQRQQASFYISNVLPIAFGRWDFRPQLAALFEEDLLDRLHTIASKLRDHGFRVESWEVSRKDGGVFLHFSYVPPLPGGEGEGEELDQEKAARIGIEPADTNFGYRWTQNLSGKLFIPQLEASAQTHGGWPSWLGTKWAKRFDERHVPGHTLYSASGDSNMNGAKEEEAGILRKGSEEDVKGLRAAAGGGRVWVVKGRQWTEDMNRFPSTKLRVEFDGPDVSQEMLYTLFRPYGKLSDIQPPTPVPSGSLRYAIVSYSSLTPAVIAINVLHGYSTATNTSDFNLRLSQDLKITKSRLRIYYERPIKAHAVRDWISGHPKLVLPVIAFLIGTLSYTFFDPIRAFFVRSKLEGVWDMDKYSLVKAIRAQFTSSSSHTQSPLSDPSPTDSSTLTDTNGGQDAVGKSAWKDRMDSERTLLQNLKEWPSTFIVVSGPSGSGKESLVQRVRSEVKKPTMVIDCEEIAKSKNDAALISALAEQTGYYPIFSFMSSLSSLIDLASLGLIGQKAGFSTPTDQSLRQILDVVSSALKSTSIKAHKRHEGKLKREREMAEIKLEKRQREEMVNRGWKDGRLDCVAGNGLSELGGGIEPWVENDWDISGDAAVLSPSAIVAMNSDGSVSSSEDIVDAESESLKSLPIVVLSSFAQKSARGDLYNVLAEWATSLVENKVAHVIVVTEGPTAGKVLTRAMPSKPLSVVGLSDANEENALNFVHEKLHLHPSSSSSQDTKTGLRATTLSASDSVQISKLGGRMVDLENLVSKVRLGSSINDAVNEIILRNVIELRKAAFGDDSEDAKGLPWSRAQAWKIVSELAKNAEIPYAKLLQEFPFKNTEHSLKALEEHELVSVSYIDGRASMVRPGKPVFKYAFEDLVNDPIFKASCQIEYNSAVISKAEAEIKAYEAELQSLKDITIAGGSDVLGVSSSWIGIGGNNSIKERGKLLLDKMGALICSPQMPSPQFTRTNSSPATTLAHVLKLIQSNYREPVRAFRSLKRKEVVTQSHFSILNAVRSEQRRYSSNAAQYIETEAHERQKLHTTPRPIKEHRRIRSELSDKQFTPTHILSTYDQFINPVYPAPISHMLPNDIYQKLRYGGYDSAKDFLQDFEAEHCEPIKLGSISNLVRVFELYRRTAHNQEWIWLERQLRSLMRIVCDDIDQGQKSLPLLVSAIRAYALIEMSWAKKDIEEVIAEGQEKTKTNATHSLAHAISALVYLRIEEWERARTEIRAAVARVFARIAHRTYGQVIAYPSFDLSYLKQYESTVVSAGRNEDLVELLRSAPFNFRQTLLSMFKDSHFLSSSVANIFFRALGRIDKPIERFIEEWQRCPTTRSGWFGSLLFLALANDRSKLDEALELHKALSDRDVVVAPHVAIYLCKQFAMAARPEARRLYHQIRKKYPKLPRETWHQVMLFAARFKWIEEEKEAWEALSSKAEPYLKDQLALAKVHAYNGRVTQTISALDERFRGNWRENADALVVLFTAHIYANDTIGAEALLDQINSISPLIYPYNALLQLYADQANVGPAIDLFDRLLDSSLSPDLYSYTALISLFAKRRDPINANSVFEAMMEAGIKPDSIAYAAVINAEVEAGNWTEAAVRWSKLPARMKHQQAILSTILKALVWLSSPTAEIVSLFRKIESPSSNSWALVIQSACDNGDMDLARDLYSEMDNLSKISMAPTPDMYHFSILLHGYLRLNDGPSARAVYEEMQRRNIVPSSVTYGIIIQTFTRARGSRSLMQAHDFAMTVYDQVQTGQLADLRAQRSLTQQNIFSPLVIAHGELQNWEEAKNYFDLATANSECFGEGGPARKIQFWSLLMDVYRRASNVQGVEELWERCLNLAKQDVGYKFEGRALAVGEEEETDVSMKKQSIRTSDALLCIPLSIVLDTLSSTSDPTALRRIRQVWSQVHTAGFGFDAANYNHLAMALARAGDVEGGFRVAEMVLMRRFGRYKWRHDVALREQKAMGKMNGDSISDETELEADVSAWDEEQADKMEPINSHKVAPVFGPPNRRHQDRFSSPFPSPSKPSSPGWNPKDNTIAMTLLRRWRPSDTLWRPTILTITVLDHAFAQLESAGTSRTWIPFASDDFESEDKPSLSEELNIADDERHQSKERGVYGILLPLFGNIPVRHFVRREEAIMRSNGNNCL</sequence>
<dbReference type="SUPFAM" id="SSF52540">
    <property type="entry name" value="P-loop containing nucleoside triphosphate hydrolases"/>
    <property type="match status" value="1"/>
</dbReference>
<dbReference type="SUPFAM" id="SSF54928">
    <property type="entry name" value="RNA-binding domain, RBD"/>
    <property type="match status" value="1"/>
</dbReference>
<organism evidence="13 14">
    <name type="scientific">Cryptococcus depauperatus CBS 7841</name>
    <dbReference type="NCBI Taxonomy" id="1295531"/>
    <lineage>
        <taxon>Eukaryota</taxon>
        <taxon>Fungi</taxon>
        <taxon>Dikarya</taxon>
        <taxon>Basidiomycota</taxon>
        <taxon>Agaricomycotina</taxon>
        <taxon>Tremellomycetes</taxon>
        <taxon>Tremellales</taxon>
        <taxon>Cryptococcaceae</taxon>
        <taxon>Cryptococcus</taxon>
    </lineage>
</organism>